<feature type="transmembrane region" description="Helical" evidence="7">
    <location>
        <begin position="214"/>
        <end position="233"/>
    </location>
</feature>
<proteinExistence type="inferred from homology"/>
<keyword evidence="3" id="KW-1003">Cell membrane</keyword>
<dbReference type="InterPro" id="IPR050545">
    <property type="entry name" value="Mycobact_MmpL"/>
</dbReference>
<dbReference type="EMBL" id="JAFBBU010000001">
    <property type="protein sequence ID" value="MBM7471005.1"/>
    <property type="molecule type" value="Genomic_DNA"/>
</dbReference>
<keyword evidence="6 7" id="KW-0472">Membrane</keyword>
<dbReference type="PANTHER" id="PTHR33406">
    <property type="entry name" value="MEMBRANE PROTEIN MJ1562-RELATED"/>
    <property type="match status" value="1"/>
</dbReference>
<feature type="transmembrane region" description="Helical" evidence="7">
    <location>
        <begin position="581"/>
        <end position="600"/>
    </location>
</feature>
<comment type="similarity">
    <text evidence="2">Belongs to the resistance-nodulation-cell division (RND) (TC 2.A.6) family. MmpL subfamily.</text>
</comment>
<protein>
    <submittedName>
        <fullName evidence="9">RND superfamily putative drug exporter</fullName>
    </submittedName>
</protein>
<feature type="transmembrane region" description="Helical" evidence="7">
    <location>
        <begin position="620"/>
        <end position="637"/>
    </location>
</feature>
<dbReference type="Gene3D" id="1.20.1640.10">
    <property type="entry name" value="Multidrug efflux transporter AcrB transmembrane domain"/>
    <property type="match status" value="2"/>
</dbReference>
<feature type="domain" description="Membrane transport protein MMPL" evidence="8">
    <location>
        <begin position="134"/>
        <end position="412"/>
    </location>
</feature>
<evidence type="ECO:0000313" key="10">
    <source>
        <dbReference type="Proteomes" id="UP000776164"/>
    </source>
</evidence>
<feature type="transmembrane region" description="Helical" evidence="7">
    <location>
        <begin position="669"/>
        <end position="692"/>
    </location>
</feature>
<evidence type="ECO:0000256" key="4">
    <source>
        <dbReference type="ARBA" id="ARBA00022692"/>
    </source>
</evidence>
<feature type="transmembrane region" description="Helical" evidence="7">
    <location>
        <begin position="555"/>
        <end position="576"/>
    </location>
</feature>
<organism evidence="9 10">
    <name type="scientific">Subtercola frigoramans</name>
    <dbReference type="NCBI Taxonomy" id="120298"/>
    <lineage>
        <taxon>Bacteria</taxon>
        <taxon>Bacillati</taxon>
        <taxon>Actinomycetota</taxon>
        <taxon>Actinomycetes</taxon>
        <taxon>Micrococcales</taxon>
        <taxon>Microbacteriaceae</taxon>
        <taxon>Subtercola</taxon>
    </lineage>
</organism>
<feature type="transmembrane region" description="Helical" evidence="7">
    <location>
        <begin position="338"/>
        <end position="365"/>
    </location>
</feature>
<evidence type="ECO:0000256" key="5">
    <source>
        <dbReference type="ARBA" id="ARBA00022989"/>
    </source>
</evidence>
<evidence type="ECO:0000256" key="6">
    <source>
        <dbReference type="ARBA" id="ARBA00023136"/>
    </source>
</evidence>
<name>A0ABS2L2M3_9MICO</name>
<dbReference type="PANTHER" id="PTHR33406:SF11">
    <property type="entry name" value="MEMBRANE PROTEIN SCO6666-RELATED"/>
    <property type="match status" value="1"/>
</dbReference>
<evidence type="ECO:0000256" key="1">
    <source>
        <dbReference type="ARBA" id="ARBA00004651"/>
    </source>
</evidence>
<feature type="transmembrane region" description="Helical" evidence="7">
    <location>
        <begin position="240"/>
        <end position="258"/>
    </location>
</feature>
<feature type="transmembrane region" description="Helical" evidence="7">
    <location>
        <begin position="698"/>
        <end position="721"/>
    </location>
</feature>
<reference evidence="9 10" key="1">
    <citation type="submission" date="2021-01" db="EMBL/GenBank/DDBJ databases">
        <title>Sequencing the genomes of 1000 actinobacteria strains.</title>
        <authorList>
            <person name="Klenk H.-P."/>
        </authorList>
    </citation>
    <scope>NUCLEOTIDE SEQUENCE [LARGE SCALE GENOMIC DNA]</scope>
    <source>
        <strain evidence="9 10">DSM 13057</strain>
    </source>
</reference>
<dbReference type="SUPFAM" id="SSF82866">
    <property type="entry name" value="Multidrug efflux transporter AcrB transmembrane domain"/>
    <property type="match status" value="2"/>
</dbReference>
<feature type="transmembrane region" description="Helical" evidence="7">
    <location>
        <begin position="413"/>
        <end position="436"/>
    </location>
</feature>
<comment type="caution">
    <text evidence="9">The sequence shown here is derived from an EMBL/GenBank/DDBJ whole genome shotgun (WGS) entry which is preliminary data.</text>
</comment>
<keyword evidence="4 7" id="KW-0812">Transmembrane</keyword>
<dbReference type="InterPro" id="IPR004869">
    <property type="entry name" value="MMPL_dom"/>
</dbReference>
<feature type="domain" description="Membrane transport protein MMPL" evidence="8">
    <location>
        <begin position="453"/>
        <end position="731"/>
    </location>
</feature>
<dbReference type="Proteomes" id="UP000776164">
    <property type="component" value="Unassembled WGS sequence"/>
</dbReference>
<evidence type="ECO:0000259" key="8">
    <source>
        <dbReference type="Pfam" id="PF03176"/>
    </source>
</evidence>
<feature type="transmembrane region" description="Helical" evidence="7">
    <location>
        <begin position="27"/>
        <end position="47"/>
    </location>
</feature>
<dbReference type="RefSeq" id="WP_239518208.1">
    <property type="nucleotide sequence ID" value="NZ_BAAAHT010000017.1"/>
</dbReference>
<evidence type="ECO:0000256" key="2">
    <source>
        <dbReference type="ARBA" id="ARBA00010157"/>
    </source>
</evidence>
<feature type="transmembrane region" description="Helical" evidence="7">
    <location>
        <begin position="305"/>
        <end position="332"/>
    </location>
</feature>
<keyword evidence="10" id="KW-1185">Reference proteome</keyword>
<evidence type="ECO:0000256" key="3">
    <source>
        <dbReference type="ARBA" id="ARBA00022475"/>
    </source>
</evidence>
<evidence type="ECO:0000313" key="9">
    <source>
        <dbReference type="EMBL" id="MBM7471005.1"/>
    </source>
</evidence>
<comment type="subcellular location">
    <subcellularLocation>
        <location evidence="1">Cell membrane</location>
        <topology evidence="1">Multi-pass membrane protein</topology>
    </subcellularLocation>
</comment>
<sequence length="744" mass="77119">MADRTPVTPVRLGWVGRLGAASARRPWIAMTVWILLLGIALAAALGATGNQTLFQLLVTGAPAAEGESSRATAILEGGDPRDQLSLTVHGVSPTDAQAIRLSTGISSTLAGLPDITVVNPLVVPPLADGSANPAALPLLADDGNGFLLTATISGVDGHAPDKAVLSTVEAALNAGAIQYRAAFPGATAEVGGSPLLVESLTSISESDLARGETVALPIALIVMLVVFGGFIAAGIPLAGAVAAIGGALGVLFCFTFFTDINTSVVNVVTAVGLGLSIDYGLLIVSRFREESRKRRLVSRDERLAAVGLAVNSAGRTVTFSGTVFAIAALGLLLFDPPIVRAIGIGALAVTMIAVASALTLIPALIGLSGERLIRPGVLTRIPGVGPLLSRFGDVAPPEGFFSHLTRRVQRHPALITLATVVVLLVMGSPLLTLQLANTSVDAIPKSSTQYDFVQTVNGFFPQATSPRVLLVTETEADAANWAAQVKSLDRVAAVGVPTASGDAWSVRVAVDQPTDGVRVVHEIRDARPAFPAWVTGIDADTADLAGSLLSGAPRAALLIAVGTMVVLFLMTGSLIIPLKALVASALSLGASIGVLVWGFQQGNFAGLMGFNAADVHGVDALVLLLTFVFGFGLAMDYEMFILSRVTELVEAGVPAKEAIALGLQRSGRIITSAALIIIVVFAGFATGDLMLIKQLGVALAVAVLLDATLVRCLLVPAFMTWSYRFMWWAPRWLKPVHARFALRD</sequence>
<accession>A0ABS2L2M3</accession>
<dbReference type="Pfam" id="PF03176">
    <property type="entry name" value="MMPL"/>
    <property type="match status" value="2"/>
</dbReference>
<feature type="transmembrane region" description="Helical" evidence="7">
    <location>
        <begin position="264"/>
        <end position="284"/>
    </location>
</feature>
<evidence type="ECO:0000256" key="7">
    <source>
        <dbReference type="SAM" id="Phobius"/>
    </source>
</evidence>
<gene>
    <name evidence="9" type="ORF">JOE66_000639</name>
</gene>
<keyword evidence="5 7" id="KW-1133">Transmembrane helix</keyword>